<dbReference type="Proteomes" id="UP000252107">
    <property type="component" value="Unassembled WGS sequence"/>
</dbReference>
<organism evidence="3 4">
    <name type="scientific">Nostoc minutum NIES-26</name>
    <dbReference type="NCBI Taxonomy" id="1844469"/>
    <lineage>
        <taxon>Bacteria</taxon>
        <taxon>Bacillati</taxon>
        <taxon>Cyanobacteriota</taxon>
        <taxon>Cyanophyceae</taxon>
        <taxon>Nostocales</taxon>
        <taxon>Nostocaceae</taxon>
        <taxon>Nostoc</taxon>
    </lineage>
</organism>
<name>A0A367Q4W2_9NOSO</name>
<evidence type="ECO:0000313" key="3">
    <source>
        <dbReference type="EMBL" id="RCJ18162.1"/>
    </source>
</evidence>
<dbReference type="EMBL" id="LXQD01000350">
    <property type="protein sequence ID" value="RCJ18162.1"/>
    <property type="molecule type" value="Genomic_DNA"/>
</dbReference>
<dbReference type="Pfam" id="PF06051">
    <property type="entry name" value="DUF928"/>
    <property type="match status" value="1"/>
</dbReference>
<dbReference type="AlphaFoldDB" id="A0A367Q4W2"/>
<sequence>MKLFLALALSYTGFVASQTLVLATPAPLSSARSTATLAQTAPSSWPQPPSDDPPGGRVRGGARRDTCSSANPTLTALVPFTEDVSKRVTNVWGLTIETNPTLWFYVPYANNSAYATEFVLQDQQRNPIYQKAIALPERPGVIGISLPANALQLTVDKQYRWFLNVNCKQQQPSPPIYVEGVIKRVNLNQAITKQLKTATPLQQFAIYAQNGIWHEALTTLAQLRQKNPQDEALEAEWRKLLASISLDDVVTKPILPGKL</sequence>
<evidence type="ECO:0000256" key="2">
    <source>
        <dbReference type="SAM" id="SignalP"/>
    </source>
</evidence>
<evidence type="ECO:0008006" key="5">
    <source>
        <dbReference type="Google" id="ProtNLM"/>
    </source>
</evidence>
<keyword evidence="2" id="KW-0732">Signal</keyword>
<evidence type="ECO:0000256" key="1">
    <source>
        <dbReference type="SAM" id="MobiDB-lite"/>
    </source>
</evidence>
<feature type="region of interest" description="Disordered" evidence="1">
    <location>
        <begin position="33"/>
        <end position="67"/>
    </location>
</feature>
<comment type="caution">
    <text evidence="3">The sequence shown here is derived from an EMBL/GenBank/DDBJ whole genome shotgun (WGS) entry which is preliminary data.</text>
</comment>
<keyword evidence="4" id="KW-1185">Reference proteome</keyword>
<reference evidence="3" key="1">
    <citation type="submission" date="2016-04" db="EMBL/GenBank/DDBJ databases">
        <authorList>
            <person name="Tabuchi Yagui T.R."/>
        </authorList>
    </citation>
    <scope>NUCLEOTIDE SEQUENCE [LARGE SCALE GENOMIC DNA]</scope>
    <source>
        <strain evidence="3">NIES-26</strain>
    </source>
</reference>
<accession>A0A367Q4W2</accession>
<feature type="signal peptide" evidence="2">
    <location>
        <begin position="1"/>
        <end position="17"/>
    </location>
</feature>
<gene>
    <name evidence="3" type="ORF">A6770_06180</name>
</gene>
<protein>
    <recommendedName>
        <fullName evidence="5">DUF928 domain-containing protein</fullName>
    </recommendedName>
</protein>
<proteinExistence type="predicted"/>
<evidence type="ECO:0000313" key="4">
    <source>
        <dbReference type="Proteomes" id="UP000252107"/>
    </source>
</evidence>
<dbReference type="InterPro" id="IPR010328">
    <property type="entry name" value="DUF928"/>
</dbReference>
<feature type="chain" id="PRO_5017082945" description="DUF928 domain-containing protein" evidence="2">
    <location>
        <begin position="18"/>
        <end position="259"/>
    </location>
</feature>